<evidence type="ECO:0000313" key="3">
    <source>
        <dbReference type="Proteomes" id="UP000295361"/>
    </source>
</evidence>
<sequence>MIPRLHHLLLSALLLLLGACGPGTGGSGTGPDSDYLWLAGAKATSVCTAPFQALLICPGAPAAAEDRQGTKPIQYASATPDADMLVSFDTSKVVLQRGCPKLDYSGEFGVLPSGESLFFGSYTATGQVQHVAANLSFKAGAAADQMVMELRATDGRLLLGPVMLNRVQTPREAPRIC</sequence>
<feature type="chain" id="PRO_5020573713" description="NlpE-like protein" evidence="1">
    <location>
        <begin position="26"/>
        <end position="177"/>
    </location>
</feature>
<reference evidence="2 3" key="1">
    <citation type="submission" date="2019-03" db="EMBL/GenBank/DDBJ databases">
        <title>Genomic Encyclopedia of Type Strains, Phase IV (KMG-IV): sequencing the most valuable type-strain genomes for metagenomic binning, comparative biology and taxonomic classification.</title>
        <authorList>
            <person name="Goeker M."/>
        </authorList>
    </citation>
    <scope>NUCLEOTIDE SEQUENCE [LARGE SCALE GENOMIC DNA]</scope>
    <source>
        <strain evidence="2 3">DSM 16998</strain>
    </source>
</reference>
<proteinExistence type="predicted"/>
<evidence type="ECO:0000256" key="1">
    <source>
        <dbReference type="SAM" id="SignalP"/>
    </source>
</evidence>
<keyword evidence="3" id="KW-1185">Reference proteome</keyword>
<evidence type="ECO:0000313" key="2">
    <source>
        <dbReference type="EMBL" id="TDP62564.1"/>
    </source>
</evidence>
<accession>A0A4R6QKU7</accession>
<dbReference type="RefSeq" id="WP_133703026.1">
    <property type="nucleotide sequence ID" value="NZ_SNXS01000007.1"/>
</dbReference>
<comment type="caution">
    <text evidence="2">The sequence shown here is derived from an EMBL/GenBank/DDBJ whole genome shotgun (WGS) entry which is preliminary data.</text>
</comment>
<feature type="signal peptide" evidence="1">
    <location>
        <begin position="1"/>
        <end position="25"/>
    </location>
</feature>
<dbReference type="Proteomes" id="UP000295361">
    <property type="component" value="Unassembled WGS sequence"/>
</dbReference>
<evidence type="ECO:0008006" key="4">
    <source>
        <dbReference type="Google" id="ProtNLM"/>
    </source>
</evidence>
<organism evidence="2 3">
    <name type="scientific">Roseateles toxinivorans</name>
    <dbReference type="NCBI Taxonomy" id="270368"/>
    <lineage>
        <taxon>Bacteria</taxon>
        <taxon>Pseudomonadati</taxon>
        <taxon>Pseudomonadota</taxon>
        <taxon>Betaproteobacteria</taxon>
        <taxon>Burkholderiales</taxon>
        <taxon>Sphaerotilaceae</taxon>
        <taxon>Roseateles</taxon>
    </lineage>
</organism>
<name>A0A4R6QKU7_9BURK</name>
<dbReference type="EMBL" id="SNXS01000007">
    <property type="protein sequence ID" value="TDP62564.1"/>
    <property type="molecule type" value="Genomic_DNA"/>
</dbReference>
<protein>
    <recommendedName>
        <fullName evidence="4">NlpE-like protein</fullName>
    </recommendedName>
</protein>
<keyword evidence="1" id="KW-0732">Signal</keyword>
<dbReference type="AlphaFoldDB" id="A0A4R6QKU7"/>
<gene>
    <name evidence="2" type="ORF">DES47_107142</name>
</gene>
<dbReference type="InParanoid" id="A0A4R6QKU7"/>
<dbReference type="PROSITE" id="PS51257">
    <property type="entry name" value="PROKAR_LIPOPROTEIN"/>
    <property type="match status" value="1"/>
</dbReference>